<dbReference type="InterPro" id="IPR023591">
    <property type="entry name" value="Ribosomal_uS2_flav_dom_sf"/>
</dbReference>
<name>A0A5C1H7N0_9APIC</name>
<proteinExistence type="inferred from homology"/>
<reference evidence="2" key="1">
    <citation type="journal article" date="2019" name="Genome Biol. Evol.">
        <title>Nephromyces represents a diverse and novel lineage of the Apicomplexa that has retained apicoplasts.</title>
        <authorList>
            <person name="Munoz-Gomez S.A."/>
            <person name="Durnin K."/>
            <person name="Eme L."/>
            <person name="Paight C."/>
            <person name="Lane C.E."/>
            <person name="Saffo M.B."/>
            <person name="Slamovits C.H."/>
        </authorList>
    </citation>
    <scope>NUCLEOTIDE SEQUENCE</scope>
    <source>
        <strain evidence="2">449</strain>
    </source>
</reference>
<keyword evidence="2" id="KW-0687">Ribonucleoprotein</keyword>
<dbReference type="GO" id="GO:0003735">
    <property type="term" value="F:structural constituent of ribosome"/>
    <property type="evidence" value="ECO:0007669"/>
    <property type="project" value="InterPro"/>
</dbReference>
<dbReference type="InterPro" id="IPR001865">
    <property type="entry name" value="Ribosomal_uS2"/>
</dbReference>
<dbReference type="GO" id="GO:0005763">
    <property type="term" value="C:mitochondrial small ribosomal subunit"/>
    <property type="evidence" value="ECO:0007669"/>
    <property type="project" value="TreeGrafter"/>
</dbReference>
<dbReference type="AlphaFoldDB" id="A0A5C1H7N0"/>
<dbReference type="Gene3D" id="3.40.50.10490">
    <property type="entry name" value="Glucose-6-phosphate isomerase like protein, domain 1"/>
    <property type="match status" value="1"/>
</dbReference>
<dbReference type="Pfam" id="PF00318">
    <property type="entry name" value="Ribosomal_S2"/>
    <property type="match status" value="1"/>
</dbReference>
<dbReference type="HAMAP" id="MF_00291_B">
    <property type="entry name" value="Ribosomal_uS2_B"/>
    <property type="match status" value="1"/>
</dbReference>
<accession>A0A5C1H7N0</accession>
<dbReference type="InterPro" id="IPR005706">
    <property type="entry name" value="Ribosomal_uS2_bac/mit/plastid"/>
</dbReference>
<dbReference type="CDD" id="cd01425">
    <property type="entry name" value="RPS2"/>
    <property type="match status" value="1"/>
</dbReference>
<dbReference type="PANTHER" id="PTHR12534">
    <property type="entry name" value="30S RIBOSOMAL PROTEIN S2 PROKARYOTIC AND ORGANELLAR"/>
    <property type="match status" value="1"/>
</dbReference>
<dbReference type="GO" id="GO:0006412">
    <property type="term" value="P:translation"/>
    <property type="evidence" value="ECO:0007669"/>
    <property type="project" value="InterPro"/>
</dbReference>
<keyword evidence="2" id="KW-0689">Ribosomal protein</keyword>
<dbReference type="PANTHER" id="PTHR12534:SF0">
    <property type="entry name" value="SMALL RIBOSOMAL SUBUNIT PROTEIN US2M"/>
    <property type="match status" value="1"/>
</dbReference>
<sequence length="238" mass="28159">MNLISLNNLLNARVQIGCSSNKSLILYKKKFIYKIINNICIIDLIQTYKYLLKAYILFYKLGIYNEKILFIDSISRYQQLIEKSALLTNQFYLTKYFIPGTLTNWKIIYQNIILLNWFYKLNLFMEQNNILKNLDKKFQSKLIKIYLKLKNKFNLLKNIISIPNTIFILNIKTDYNALKEAKKLNKLIISIIDSDSNPNLINFPIPGNNKNYFSIKWLLEILITGLLQGNFKYKNLLN</sequence>
<dbReference type="SUPFAM" id="SSF52313">
    <property type="entry name" value="Ribosomal protein S2"/>
    <property type="match status" value="1"/>
</dbReference>
<evidence type="ECO:0000313" key="2">
    <source>
        <dbReference type="EMBL" id="QEM01645.1"/>
    </source>
</evidence>
<dbReference type="NCBIfam" id="TIGR01011">
    <property type="entry name" value="rpsB_bact"/>
    <property type="match status" value="1"/>
</dbReference>
<dbReference type="PRINTS" id="PR00395">
    <property type="entry name" value="RIBOSOMALS2"/>
</dbReference>
<evidence type="ECO:0000256" key="1">
    <source>
        <dbReference type="ARBA" id="ARBA00006242"/>
    </source>
</evidence>
<dbReference type="Gene3D" id="1.10.287.610">
    <property type="entry name" value="Helix hairpin bin"/>
    <property type="match status" value="1"/>
</dbReference>
<comment type="similarity">
    <text evidence="1">Belongs to the universal ribosomal protein uS2 family.</text>
</comment>
<protein>
    <submittedName>
        <fullName evidence="2">30S ribosomal protein S2</fullName>
    </submittedName>
</protein>
<organism evidence="2">
    <name type="scientific">Nephromyces sp. ex Molgula occidentalis</name>
    <dbReference type="NCBI Taxonomy" id="2544991"/>
    <lineage>
        <taxon>Eukaryota</taxon>
        <taxon>Sar</taxon>
        <taxon>Alveolata</taxon>
        <taxon>Apicomplexa</taxon>
        <taxon>Aconoidasida</taxon>
        <taxon>Nephromycida</taxon>
        <taxon>Nephromyces</taxon>
    </lineage>
</organism>
<dbReference type="EMBL" id="MK573202">
    <property type="protein sequence ID" value="QEM01645.1"/>
    <property type="molecule type" value="Genomic_DNA"/>
</dbReference>
<gene>
    <name evidence="2" type="primary">rps2</name>
</gene>